<dbReference type="InterPro" id="IPR017866">
    <property type="entry name" value="Succ-CoA_synthase_bsu_CS"/>
</dbReference>
<comment type="pathway">
    <text evidence="6">Carbohydrate metabolism; tricarboxylic acid cycle; succinate from succinyl-CoA (ligase route): step 1/1.</text>
</comment>
<organism evidence="9 10">
    <name type="scientific">Metabacillus endolithicus</name>
    <dbReference type="NCBI Taxonomy" id="1535204"/>
    <lineage>
        <taxon>Bacteria</taxon>
        <taxon>Bacillati</taxon>
        <taxon>Bacillota</taxon>
        <taxon>Bacilli</taxon>
        <taxon>Bacillales</taxon>
        <taxon>Bacillaceae</taxon>
        <taxon>Metabacillus</taxon>
    </lineage>
</organism>
<sequence>MNIHEYQGKELLRKYGVSVPNGRVAFSVDEAVEAAKELGTDVVVVKAQIHAGGRGKAGGVKVAKNLDEARTYAEEILGKTLVTHQTGPEGKEVKRLLIEEGCDIKKEYYVGLVLDRATSRVVLMASEEGGTEIEEVAEKTPEKIFKEVIDPAVGLQGYQARRIAFNINIPKELVGKAVKFMMGLYQAFVEKDCSIAEINPLVITGDGNVMALDAKLNFDSNALYRHKDIVEYRDLEEEDPKEIEASKYDLSYISLDGNIGCMVNGAGLAMSTMDIIKYYGGEPANFLDVGGGATAEKVTEAFKIILSDKNVKGIFVNIFGGIMKCDVIAEGVVEATKQVGLEIPLVVRLEGTNVDLGKKILNESGLNITSAESMADGAQKIVSLVK</sequence>
<dbReference type="PANTHER" id="PTHR11815:SF10">
    <property type="entry name" value="SUCCINATE--COA LIGASE [GDP-FORMING] SUBUNIT BETA, MITOCHONDRIAL"/>
    <property type="match status" value="1"/>
</dbReference>
<dbReference type="RefSeq" id="WP_247341665.1">
    <property type="nucleotide sequence ID" value="NZ_CP095550.1"/>
</dbReference>
<feature type="binding site" evidence="6">
    <location>
        <begin position="321"/>
        <end position="323"/>
    </location>
    <ligand>
        <name>substrate</name>
        <note>ligand shared with subunit alpha</note>
    </ligand>
</feature>
<reference evidence="10" key="1">
    <citation type="journal article" date="2019" name="Int. J. Syst. Evol. Microbiol.">
        <title>The Global Catalogue of Microorganisms (GCM) 10K type strain sequencing project: providing services to taxonomists for standard genome sequencing and annotation.</title>
        <authorList>
            <consortium name="The Broad Institute Genomics Platform"/>
            <consortium name="The Broad Institute Genome Sequencing Center for Infectious Disease"/>
            <person name="Wu L."/>
            <person name="Ma J."/>
        </authorList>
    </citation>
    <scope>NUCLEOTIDE SEQUENCE [LARGE SCALE GENOMIC DNA]</scope>
    <source>
        <strain evidence="10">CGMCC 1.15474</strain>
    </source>
</reference>
<keyword evidence="4 6" id="KW-0547">Nucleotide-binding</keyword>
<comment type="similarity">
    <text evidence="6">Belongs to the succinate/malate CoA ligase beta subunit family.</text>
</comment>
<evidence type="ECO:0000313" key="9">
    <source>
        <dbReference type="EMBL" id="MFD2212867.1"/>
    </source>
</evidence>
<dbReference type="NCBIfam" id="TIGR01016">
    <property type="entry name" value="sucCoAbeta"/>
    <property type="match status" value="1"/>
</dbReference>
<evidence type="ECO:0000256" key="2">
    <source>
        <dbReference type="ARBA" id="ARBA00022598"/>
    </source>
</evidence>
<dbReference type="HAMAP" id="MF_00558">
    <property type="entry name" value="Succ_CoA_beta"/>
    <property type="match status" value="1"/>
</dbReference>
<comment type="caution">
    <text evidence="9">The sequence shown here is derived from an EMBL/GenBank/DDBJ whole genome shotgun (WGS) entry which is preliminary data.</text>
</comment>
<dbReference type="InterPro" id="IPR005811">
    <property type="entry name" value="SUCC_ACL_C"/>
</dbReference>
<dbReference type="EMBL" id="JBHUIK010000001">
    <property type="protein sequence ID" value="MFD2212867.1"/>
    <property type="molecule type" value="Genomic_DNA"/>
</dbReference>
<feature type="binding site" evidence="6">
    <location>
        <position position="264"/>
    </location>
    <ligand>
        <name>substrate</name>
        <note>ligand shared with subunit alpha</note>
    </ligand>
</feature>
<evidence type="ECO:0000256" key="4">
    <source>
        <dbReference type="ARBA" id="ARBA00022741"/>
    </source>
</evidence>
<dbReference type="Pfam" id="PF08442">
    <property type="entry name" value="ATP-grasp_2"/>
    <property type="match status" value="1"/>
</dbReference>
<evidence type="ECO:0000256" key="3">
    <source>
        <dbReference type="ARBA" id="ARBA00022723"/>
    </source>
</evidence>
<dbReference type="InterPro" id="IPR011761">
    <property type="entry name" value="ATP-grasp"/>
</dbReference>
<comment type="catalytic activity">
    <reaction evidence="6">
        <text>GTP + succinate + CoA = succinyl-CoA + GDP + phosphate</text>
        <dbReference type="Rhea" id="RHEA:22120"/>
        <dbReference type="ChEBI" id="CHEBI:30031"/>
        <dbReference type="ChEBI" id="CHEBI:37565"/>
        <dbReference type="ChEBI" id="CHEBI:43474"/>
        <dbReference type="ChEBI" id="CHEBI:57287"/>
        <dbReference type="ChEBI" id="CHEBI:57292"/>
        <dbReference type="ChEBI" id="CHEBI:58189"/>
    </reaction>
</comment>
<dbReference type="SUPFAM" id="SSF56059">
    <property type="entry name" value="Glutathione synthetase ATP-binding domain-like"/>
    <property type="match status" value="1"/>
</dbReference>
<dbReference type="InterPro" id="IPR013650">
    <property type="entry name" value="ATP-grasp_succ-CoA_synth-type"/>
</dbReference>
<feature type="binding site" evidence="6">
    <location>
        <position position="107"/>
    </location>
    <ligand>
        <name>ATP</name>
        <dbReference type="ChEBI" id="CHEBI:30616"/>
    </ligand>
</feature>
<feature type="binding site" evidence="6">
    <location>
        <position position="199"/>
    </location>
    <ligand>
        <name>Mg(2+)</name>
        <dbReference type="ChEBI" id="CHEBI:18420"/>
    </ligand>
</feature>
<feature type="binding site" evidence="6">
    <location>
        <position position="102"/>
    </location>
    <ligand>
        <name>ATP</name>
        <dbReference type="ChEBI" id="CHEBI:30616"/>
    </ligand>
</feature>
<keyword evidence="3 6" id="KW-0479">Metal-binding</keyword>
<evidence type="ECO:0000256" key="5">
    <source>
        <dbReference type="ARBA" id="ARBA00022842"/>
    </source>
</evidence>
<evidence type="ECO:0000313" key="10">
    <source>
        <dbReference type="Proteomes" id="UP001597318"/>
    </source>
</evidence>
<comment type="subunit">
    <text evidence="6">Heterotetramer of two alpha and two beta subunits.</text>
</comment>
<protein>
    <recommendedName>
        <fullName evidence="6">Succinate--CoA ligase [ADP-forming] subunit beta</fullName>
        <ecNumber evidence="6">6.2.1.5</ecNumber>
    </recommendedName>
    <alternativeName>
        <fullName evidence="6">Succinyl-CoA synthetase subunit beta</fullName>
        <shortName evidence="6">SCS-beta</shortName>
    </alternativeName>
</protein>
<dbReference type="PROSITE" id="PS50975">
    <property type="entry name" value="ATP_GRASP"/>
    <property type="match status" value="1"/>
</dbReference>
<dbReference type="PROSITE" id="PS01217">
    <property type="entry name" value="SUCCINYL_COA_LIG_3"/>
    <property type="match status" value="1"/>
</dbReference>
<proteinExistence type="inferred from homology"/>
<dbReference type="SUPFAM" id="SSF52210">
    <property type="entry name" value="Succinyl-CoA synthetase domains"/>
    <property type="match status" value="1"/>
</dbReference>
<keyword evidence="10" id="KW-1185">Reference proteome</keyword>
<dbReference type="Gene3D" id="3.40.50.261">
    <property type="entry name" value="Succinyl-CoA synthetase domains"/>
    <property type="match status" value="1"/>
</dbReference>
<dbReference type="InterPro" id="IPR013815">
    <property type="entry name" value="ATP_grasp_subdomain_1"/>
</dbReference>
<evidence type="ECO:0000256" key="1">
    <source>
        <dbReference type="ARBA" id="ARBA00022532"/>
    </source>
</evidence>
<keyword evidence="6 7" id="KW-0067">ATP-binding</keyword>
<comment type="function">
    <text evidence="6">Succinyl-CoA synthetase functions in the citric acid cycle (TCA), coupling the hydrolysis of succinyl-CoA to the synthesis of either ATP or GTP and thus represents the only step of substrate-level phosphorylation in the TCA. The beta subunit provides nucleotide specificity of the enzyme and binds the substrate succinate, while the binding sites for coenzyme A and phosphate are found in the alpha subunit.</text>
</comment>
<feature type="binding site" evidence="6">
    <location>
        <begin position="53"/>
        <end position="55"/>
    </location>
    <ligand>
        <name>ATP</name>
        <dbReference type="ChEBI" id="CHEBI:30616"/>
    </ligand>
</feature>
<feature type="binding site" evidence="6">
    <location>
        <position position="99"/>
    </location>
    <ligand>
        <name>ATP</name>
        <dbReference type="ChEBI" id="CHEBI:30616"/>
    </ligand>
</feature>
<evidence type="ECO:0000256" key="6">
    <source>
        <dbReference type="HAMAP-Rule" id="MF_00558"/>
    </source>
</evidence>
<accession>A0ABW5BS09</accession>
<keyword evidence="2 6" id="KW-0436">Ligase</keyword>
<name>A0ABW5BS09_9BACI</name>
<dbReference type="Gene3D" id="3.30.470.20">
    <property type="entry name" value="ATP-grasp fold, B domain"/>
    <property type="match status" value="1"/>
</dbReference>
<keyword evidence="1 6" id="KW-0816">Tricarboxylic acid cycle</keyword>
<dbReference type="Proteomes" id="UP001597318">
    <property type="component" value="Unassembled WGS sequence"/>
</dbReference>
<keyword evidence="5 6" id="KW-0460">Magnesium</keyword>
<gene>
    <name evidence="6 9" type="primary">sucC</name>
    <name evidence="9" type="ORF">ACFSKK_03965</name>
</gene>
<comment type="catalytic activity">
    <reaction evidence="6">
        <text>succinate + ATP + CoA = succinyl-CoA + ADP + phosphate</text>
        <dbReference type="Rhea" id="RHEA:17661"/>
        <dbReference type="ChEBI" id="CHEBI:30031"/>
        <dbReference type="ChEBI" id="CHEBI:30616"/>
        <dbReference type="ChEBI" id="CHEBI:43474"/>
        <dbReference type="ChEBI" id="CHEBI:57287"/>
        <dbReference type="ChEBI" id="CHEBI:57292"/>
        <dbReference type="ChEBI" id="CHEBI:456216"/>
        <dbReference type="EC" id="6.2.1.5"/>
    </reaction>
</comment>
<feature type="binding site" evidence="6">
    <location>
        <position position="213"/>
    </location>
    <ligand>
        <name>Mg(2+)</name>
        <dbReference type="ChEBI" id="CHEBI:18420"/>
    </ligand>
</feature>
<evidence type="ECO:0000256" key="7">
    <source>
        <dbReference type="PROSITE-ProRule" id="PRU00409"/>
    </source>
</evidence>
<dbReference type="NCBIfam" id="NF001913">
    <property type="entry name" value="PRK00696.1"/>
    <property type="match status" value="1"/>
</dbReference>
<dbReference type="PANTHER" id="PTHR11815">
    <property type="entry name" value="SUCCINYL-COA SYNTHETASE BETA CHAIN"/>
    <property type="match status" value="1"/>
</dbReference>
<dbReference type="PIRSF" id="PIRSF001554">
    <property type="entry name" value="SucCS_beta"/>
    <property type="match status" value="1"/>
</dbReference>
<dbReference type="GO" id="GO:0004775">
    <property type="term" value="F:succinate-CoA ligase (ADP-forming) activity"/>
    <property type="evidence" value="ECO:0007669"/>
    <property type="project" value="UniProtKB-EC"/>
</dbReference>
<dbReference type="InterPro" id="IPR005809">
    <property type="entry name" value="Succ_CoA_ligase-like_bsu"/>
</dbReference>
<evidence type="ECO:0000259" key="8">
    <source>
        <dbReference type="PROSITE" id="PS50975"/>
    </source>
</evidence>
<feature type="binding site" evidence="6">
    <location>
        <position position="46"/>
    </location>
    <ligand>
        <name>ATP</name>
        <dbReference type="ChEBI" id="CHEBI:30616"/>
    </ligand>
</feature>
<dbReference type="EC" id="6.2.1.5" evidence="6"/>
<dbReference type="Gene3D" id="3.30.1490.20">
    <property type="entry name" value="ATP-grasp fold, A domain"/>
    <property type="match status" value="1"/>
</dbReference>
<dbReference type="Pfam" id="PF00549">
    <property type="entry name" value="Ligase_CoA"/>
    <property type="match status" value="1"/>
</dbReference>
<feature type="domain" description="ATP-grasp" evidence="8">
    <location>
        <begin position="9"/>
        <end position="244"/>
    </location>
</feature>
<comment type="cofactor">
    <cofactor evidence="6">
        <name>Mg(2+)</name>
        <dbReference type="ChEBI" id="CHEBI:18420"/>
    </cofactor>
    <text evidence="6">Binds 1 Mg(2+) ion per subunit.</text>
</comment>
<dbReference type="InterPro" id="IPR016102">
    <property type="entry name" value="Succinyl-CoA_synth-like"/>
</dbReference>